<dbReference type="PANTHER" id="PTHR45953:SF1">
    <property type="entry name" value="IDURONATE 2-SULFATASE"/>
    <property type="match status" value="1"/>
</dbReference>
<proteinExistence type="predicted"/>
<dbReference type="AlphaFoldDB" id="A0A383A639"/>
<sequence length="93" mass="10077">MARPNLLYIHSDQHNPNVTGCYGDPLVETPNLDALAEGGVVLDNVYCPSPICVPSRMSMLSGRFPYENQVWTNSHILDSAIPTFAHAMGAGGY</sequence>
<dbReference type="InterPro" id="IPR000917">
    <property type="entry name" value="Sulfatase_N"/>
</dbReference>
<dbReference type="GO" id="GO:0046872">
    <property type="term" value="F:metal ion binding"/>
    <property type="evidence" value="ECO:0007669"/>
    <property type="project" value="UniProtKB-KW"/>
</dbReference>
<dbReference type="Pfam" id="PF00884">
    <property type="entry name" value="Sulfatase"/>
    <property type="match status" value="1"/>
</dbReference>
<reference evidence="4" key="1">
    <citation type="submission" date="2018-05" db="EMBL/GenBank/DDBJ databases">
        <authorList>
            <person name="Lanie J.A."/>
            <person name="Ng W.-L."/>
            <person name="Kazmierczak K.M."/>
            <person name="Andrzejewski T.M."/>
            <person name="Davidsen T.M."/>
            <person name="Wayne K.J."/>
            <person name="Tettelin H."/>
            <person name="Glass J.I."/>
            <person name="Rusch D."/>
            <person name="Podicherti R."/>
            <person name="Tsui H.-C.T."/>
            <person name="Winkler M.E."/>
        </authorList>
    </citation>
    <scope>NUCLEOTIDE SEQUENCE</scope>
</reference>
<dbReference type="PANTHER" id="PTHR45953">
    <property type="entry name" value="IDURONATE 2-SULFATASE"/>
    <property type="match status" value="1"/>
</dbReference>
<organism evidence="4">
    <name type="scientific">marine metagenome</name>
    <dbReference type="NCBI Taxonomy" id="408172"/>
    <lineage>
        <taxon>unclassified sequences</taxon>
        <taxon>metagenomes</taxon>
        <taxon>ecological metagenomes</taxon>
    </lineage>
</organism>
<accession>A0A383A639</accession>
<dbReference type="EMBL" id="UINC01189429">
    <property type="protein sequence ID" value="SVE03114.1"/>
    <property type="molecule type" value="Genomic_DNA"/>
</dbReference>
<evidence type="ECO:0000313" key="4">
    <source>
        <dbReference type="EMBL" id="SVE03114.1"/>
    </source>
</evidence>
<name>A0A383A639_9ZZZZ</name>
<protein>
    <recommendedName>
        <fullName evidence="3">Sulfatase N-terminal domain-containing protein</fullName>
    </recommendedName>
</protein>
<keyword evidence="1" id="KW-0479">Metal-binding</keyword>
<evidence type="ECO:0000256" key="1">
    <source>
        <dbReference type="ARBA" id="ARBA00022723"/>
    </source>
</evidence>
<dbReference type="GO" id="GO:0005737">
    <property type="term" value="C:cytoplasm"/>
    <property type="evidence" value="ECO:0007669"/>
    <property type="project" value="TreeGrafter"/>
</dbReference>
<dbReference type="SUPFAM" id="SSF53649">
    <property type="entry name" value="Alkaline phosphatase-like"/>
    <property type="match status" value="1"/>
</dbReference>
<evidence type="ECO:0000256" key="2">
    <source>
        <dbReference type="ARBA" id="ARBA00022801"/>
    </source>
</evidence>
<dbReference type="InterPro" id="IPR017850">
    <property type="entry name" value="Alkaline_phosphatase_core_sf"/>
</dbReference>
<dbReference type="Gene3D" id="3.40.720.10">
    <property type="entry name" value="Alkaline Phosphatase, subunit A"/>
    <property type="match status" value="1"/>
</dbReference>
<feature type="domain" description="Sulfatase N-terminal" evidence="3">
    <location>
        <begin position="4"/>
        <end position="93"/>
    </location>
</feature>
<feature type="non-terminal residue" evidence="4">
    <location>
        <position position="93"/>
    </location>
</feature>
<evidence type="ECO:0000259" key="3">
    <source>
        <dbReference type="Pfam" id="PF00884"/>
    </source>
</evidence>
<keyword evidence="2" id="KW-0378">Hydrolase</keyword>
<gene>
    <name evidence="4" type="ORF">METZ01_LOCUS455968</name>
</gene>
<dbReference type="GO" id="GO:0008484">
    <property type="term" value="F:sulfuric ester hydrolase activity"/>
    <property type="evidence" value="ECO:0007669"/>
    <property type="project" value="TreeGrafter"/>
</dbReference>